<dbReference type="InterPro" id="IPR001387">
    <property type="entry name" value="Cro/C1-type_HTH"/>
</dbReference>
<proteinExistence type="predicted"/>
<evidence type="ECO:0000313" key="2">
    <source>
        <dbReference type="EMBL" id="KHL05149.1"/>
    </source>
</evidence>
<dbReference type="EMBL" id="JTDL01000035">
    <property type="protein sequence ID" value="KHL05149.1"/>
    <property type="molecule type" value="Genomic_DNA"/>
</dbReference>
<dbReference type="CDD" id="cd00093">
    <property type="entry name" value="HTH_XRE"/>
    <property type="match status" value="1"/>
</dbReference>
<sequence length="101" mass="11720">MAKSLEQIWAKREPNRDAVNEHKKRMLEETRAHRLRELREDQAMTQVALAERLHITQASISKFERGDLDSARIDTLRKYIDAIGGKLLVEVELGNERIQIA</sequence>
<dbReference type="RefSeq" id="WP_043119814.1">
    <property type="nucleotide sequence ID" value="NZ_JTDL01000035.1"/>
</dbReference>
<dbReference type="AlphaFoldDB" id="A0A0B2ATG0"/>
<dbReference type="InterPro" id="IPR010982">
    <property type="entry name" value="Lambda_DNA-bd_dom_sf"/>
</dbReference>
<evidence type="ECO:0000259" key="1">
    <source>
        <dbReference type="PROSITE" id="PS50943"/>
    </source>
</evidence>
<dbReference type="STRING" id="1338436.LK10_02205"/>
<dbReference type="Proteomes" id="UP000030982">
    <property type="component" value="Unassembled WGS sequence"/>
</dbReference>
<reference evidence="2 3" key="1">
    <citation type="submission" date="2014-09" db="EMBL/GenBank/DDBJ databases">
        <title>Genome sequence of Sinomonas sp. MUSC 117.</title>
        <authorList>
            <person name="Lee L.-H."/>
        </authorList>
    </citation>
    <scope>NUCLEOTIDE SEQUENCE [LARGE SCALE GENOMIC DNA]</scope>
    <source>
        <strain evidence="2 3">MUSC 117</strain>
    </source>
</reference>
<keyword evidence="3" id="KW-1185">Reference proteome</keyword>
<dbReference type="OrthoDB" id="5738376at2"/>
<dbReference type="GO" id="GO:0003677">
    <property type="term" value="F:DNA binding"/>
    <property type="evidence" value="ECO:0007669"/>
    <property type="project" value="InterPro"/>
</dbReference>
<dbReference type="SMART" id="SM00530">
    <property type="entry name" value="HTH_XRE"/>
    <property type="match status" value="1"/>
</dbReference>
<dbReference type="Gene3D" id="1.10.260.40">
    <property type="entry name" value="lambda repressor-like DNA-binding domains"/>
    <property type="match status" value="1"/>
</dbReference>
<dbReference type="SUPFAM" id="SSF47413">
    <property type="entry name" value="lambda repressor-like DNA-binding domains"/>
    <property type="match status" value="1"/>
</dbReference>
<feature type="domain" description="HTH cro/C1-type" evidence="1">
    <location>
        <begin position="35"/>
        <end position="91"/>
    </location>
</feature>
<comment type="caution">
    <text evidence="2">The sequence shown here is derived from an EMBL/GenBank/DDBJ whole genome shotgun (WGS) entry which is preliminary data.</text>
</comment>
<dbReference type="PROSITE" id="PS50943">
    <property type="entry name" value="HTH_CROC1"/>
    <property type="match status" value="1"/>
</dbReference>
<gene>
    <name evidence="2" type="ORF">LK10_02205</name>
</gene>
<name>A0A0B2ATG0_9MICC</name>
<evidence type="ECO:0000313" key="3">
    <source>
        <dbReference type="Proteomes" id="UP000030982"/>
    </source>
</evidence>
<dbReference type="Pfam" id="PF01381">
    <property type="entry name" value="HTH_3"/>
    <property type="match status" value="1"/>
</dbReference>
<accession>A0A0B2ATG0</accession>
<protein>
    <submittedName>
        <fullName evidence="2">XRE family transcriptional regulator</fullName>
    </submittedName>
</protein>
<organism evidence="2 3">
    <name type="scientific">Sinomonas humi</name>
    <dbReference type="NCBI Taxonomy" id="1338436"/>
    <lineage>
        <taxon>Bacteria</taxon>
        <taxon>Bacillati</taxon>
        <taxon>Actinomycetota</taxon>
        <taxon>Actinomycetes</taxon>
        <taxon>Micrococcales</taxon>
        <taxon>Micrococcaceae</taxon>
        <taxon>Sinomonas</taxon>
    </lineage>
</organism>